<dbReference type="SMART" id="SM00646">
    <property type="entry name" value="Ami_3"/>
    <property type="match status" value="1"/>
</dbReference>
<dbReference type="SUPFAM" id="SSF53187">
    <property type="entry name" value="Zn-dependent exopeptidases"/>
    <property type="match status" value="1"/>
</dbReference>
<evidence type="ECO:0000256" key="4">
    <source>
        <dbReference type="SAM" id="MobiDB-lite"/>
    </source>
</evidence>
<feature type="compositionally biased region" description="Pro residues" evidence="4">
    <location>
        <begin position="234"/>
        <end position="260"/>
    </location>
</feature>
<dbReference type="Gene3D" id="2.60.40.3500">
    <property type="match status" value="1"/>
</dbReference>
<dbReference type="CDD" id="cd02696">
    <property type="entry name" value="MurNAc-LAA"/>
    <property type="match status" value="1"/>
</dbReference>
<dbReference type="Pfam" id="PF11741">
    <property type="entry name" value="AMIN"/>
    <property type="match status" value="1"/>
</dbReference>
<evidence type="ECO:0000313" key="6">
    <source>
        <dbReference type="EMBL" id="WHS66693.1"/>
    </source>
</evidence>
<keyword evidence="7" id="KW-1185">Reference proteome</keyword>
<dbReference type="EMBL" id="CP125947">
    <property type="protein sequence ID" value="WHS66693.1"/>
    <property type="molecule type" value="Genomic_DNA"/>
</dbReference>
<organism evidence="6 7">
    <name type="scientific">Comamonas resistens</name>
    <dbReference type="NCBI Taxonomy" id="3046670"/>
    <lineage>
        <taxon>Bacteria</taxon>
        <taxon>Pseudomonadati</taxon>
        <taxon>Pseudomonadota</taxon>
        <taxon>Betaproteobacteria</taxon>
        <taxon>Burkholderiales</taxon>
        <taxon>Comamonadaceae</taxon>
        <taxon>Comamonas</taxon>
    </lineage>
</organism>
<protein>
    <recommendedName>
        <fullName evidence="2">N-acetylmuramoyl-L-alanine amidase</fullName>
        <ecNumber evidence="2">3.5.1.28</ecNumber>
    </recommendedName>
</protein>
<name>A0ABY8SUU3_9BURK</name>
<feature type="region of interest" description="Disordered" evidence="4">
    <location>
        <begin position="176"/>
        <end position="271"/>
    </location>
</feature>
<evidence type="ECO:0000259" key="5">
    <source>
        <dbReference type="SMART" id="SM00646"/>
    </source>
</evidence>
<accession>A0ABY8SUU3</accession>
<dbReference type="PANTHER" id="PTHR30404:SF0">
    <property type="entry name" value="N-ACETYLMURAMOYL-L-ALANINE AMIDASE AMIC"/>
    <property type="match status" value="1"/>
</dbReference>
<dbReference type="InterPro" id="IPR050695">
    <property type="entry name" value="N-acetylmuramoyl_amidase_3"/>
</dbReference>
<proteinExistence type="predicted"/>
<reference evidence="6 7" key="1">
    <citation type="submission" date="2023-05" db="EMBL/GenBank/DDBJ databases">
        <authorList>
            <person name="Yin Y."/>
            <person name="Lu Z."/>
        </authorList>
    </citation>
    <scope>NUCLEOTIDE SEQUENCE [LARGE SCALE GENOMIC DNA]</scope>
    <source>
        <strain evidence="6 7">ZM22</strain>
    </source>
</reference>
<evidence type="ECO:0000256" key="2">
    <source>
        <dbReference type="ARBA" id="ARBA00011901"/>
    </source>
</evidence>
<dbReference type="Proteomes" id="UP001240697">
    <property type="component" value="Chromosome"/>
</dbReference>
<feature type="compositionally biased region" description="Polar residues" evidence="4">
    <location>
        <begin position="177"/>
        <end position="193"/>
    </location>
</feature>
<keyword evidence="3 6" id="KW-0378">Hydrolase</keyword>
<dbReference type="Gene3D" id="3.40.630.40">
    <property type="entry name" value="Zn-dependent exopeptidases"/>
    <property type="match status" value="1"/>
</dbReference>
<dbReference type="Pfam" id="PF01520">
    <property type="entry name" value="Amidase_3"/>
    <property type="match status" value="1"/>
</dbReference>
<evidence type="ECO:0000256" key="1">
    <source>
        <dbReference type="ARBA" id="ARBA00001561"/>
    </source>
</evidence>
<feature type="domain" description="MurNAc-LAA" evidence="5">
    <location>
        <begin position="341"/>
        <end position="497"/>
    </location>
</feature>
<evidence type="ECO:0000313" key="7">
    <source>
        <dbReference type="Proteomes" id="UP001240697"/>
    </source>
</evidence>
<dbReference type="EC" id="3.5.1.28" evidence="2"/>
<sequence>MSKTNSNQVSSGLSRPGLSRPGLSRRGLLQAGGVVLLLGRQHIAQGASIVAVRVWPAPDYSRVTLESDIPLTAKPIFVPTPPRLAVDVEGLDLNPALKELVAKVRPDDPNISSIRVGQFAPGVVRLVIDLKQEARPQVFTLAPIAPYKHRLVLDLYPAKAVDPLEALISERLRDAGTGTTKAQTPSAGGNVITTPPPAVAAAPADPLGDLIAQRSTPPSPAPVAPPVAIAQAPAPTPAPVPPPAPRPAPAPVPAPAPAPRTAPNIATSRSTDRIIIVALDPGHGGEDPGATGPSGLREKDVVLKIGHLLRERINDSRIGGSPMRAFMTRDADFFVPLATRVDKARRVQADLFISIHADAFTTPAARGASVFALSERGASSTAARWLANKENQADLVGGLNVGGLQDQHVQRMLLDMSTTAQIKDSLKLGTSLLGEIGGMAKLHKARVEQAGFAVLKAPDIPSVLVETAFISNPEEEAKLRSAAYQAQLADALMTGIRKYFAHNPPLARSRSV</sequence>
<dbReference type="GO" id="GO:0008745">
    <property type="term" value="F:N-acetylmuramoyl-L-alanine amidase activity"/>
    <property type="evidence" value="ECO:0007669"/>
    <property type="project" value="UniProtKB-EC"/>
</dbReference>
<evidence type="ECO:0000256" key="3">
    <source>
        <dbReference type="ARBA" id="ARBA00022801"/>
    </source>
</evidence>
<gene>
    <name evidence="6" type="ORF">QMY55_06035</name>
</gene>
<dbReference type="InterPro" id="IPR002508">
    <property type="entry name" value="MurNAc-LAA_cat"/>
</dbReference>
<comment type="catalytic activity">
    <reaction evidence="1">
        <text>Hydrolyzes the link between N-acetylmuramoyl residues and L-amino acid residues in certain cell-wall glycopeptides.</text>
        <dbReference type="EC" id="3.5.1.28"/>
    </reaction>
</comment>
<dbReference type="RefSeq" id="WP_283487766.1">
    <property type="nucleotide sequence ID" value="NZ_CP125947.1"/>
</dbReference>
<dbReference type="PANTHER" id="PTHR30404">
    <property type="entry name" value="N-ACETYLMURAMOYL-L-ALANINE AMIDASE"/>
    <property type="match status" value="1"/>
</dbReference>
<dbReference type="InterPro" id="IPR021731">
    <property type="entry name" value="AMIN_dom"/>
</dbReference>